<evidence type="ECO:0000256" key="2">
    <source>
        <dbReference type="SAM" id="Phobius"/>
    </source>
</evidence>
<keyword evidence="2" id="KW-0812">Transmembrane</keyword>
<keyword evidence="2" id="KW-1133">Transmembrane helix</keyword>
<evidence type="ECO:0000259" key="3">
    <source>
        <dbReference type="Pfam" id="PF00535"/>
    </source>
</evidence>
<dbReference type="InterPro" id="IPR029044">
    <property type="entry name" value="Nucleotide-diphossugar_trans"/>
</dbReference>
<dbReference type="AlphaFoldDB" id="A0A6S6T8L2"/>
<gene>
    <name evidence="4" type="ORF">HELGO_WM5304</name>
</gene>
<dbReference type="CDD" id="cd02511">
    <property type="entry name" value="Beta4Glucosyltransferase"/>
    <property type="match status" value="1"/>
</dbReference>
<dbReference type="PANTHER" id="PTHR43630">
    <property type="entry name" value="POLY-BETA-1,6-N-ACETYL-D-GLUCOSAMINE SYNTHASE"/>
    <property type="match status" value="1"/>
</dbReference>
<feature type="domain" description="Glycosyltransferase 2-like" evidence="3">
    <location>
        <begin position="7"/>
        <end position="139"/>
    </location>
</feature>
<name>A0A6S6T8L2_9BACT</name>
<organism evidence="4">
    <name type="scientific">uncultured Sulfurovum sp</name>
    <dbReference type="NCBI Taxonomy" id="269237"/>
    <lineage>
        <taxon>Bacteria</taxon>
        <taxon>Pseudomonadati</taxon>
        <taxon>Campylobacterota</taxon>
        <taxon>Epsilonproteobacteria</taxon>
        <taxon>Campylobacterales</taxon>
        <taxon>Sulfurovaceae</taxon>
        <taxon>Sulfurovum</taxon>
        <taxon>environmental samples</taxon>
    </lineage>
</organism>
<accession>A0A6S6T8L2</accession>
<evidence type="ECO:0000256" key="1">
    <source>
        <dbReference type="ARBA" id="ARBA00038494"/>
    </source>
</evidence>
<sequence>MLINQISVVIIAQNSAETIEESLASLNSFNEVILYLNNSTDHTKEIAETFLNVRIIEGEFIGFGPTKNKASTYATNEWILSLDSDEVLNKALIEEIKAQDFLDKTNLFILKRDNYFLGAKTISKDYIVRIYNTLHTQFNDNLVHEKIIVNKESKQIKLKTSFKHHNITDINQTLTKMIKYTDLGAENKKTCFFVIVILKSLFAFIQTYFLRFYFINGWRGFVIASSNANRRFYKYLKQYINCQKSSE</sequence>
<dbReference type="PANTHER" id="PTHR43630:SF2">
    <property type="entry name" value="GLYCOSYLTRANSFERASE"/>
    <property type="match status" value="1"/>
</dbReference>
<dbReference type="Gene3D" id="3.90.550.10">
    <property type="entry name" value="Spore Coat Polysaccharide Biosynthesis Protein SpsA, Chain A"/>
    <property type="match status" value="1"/>
</dbReference>
<dbReference type="GO" id="GO:0016740">
    <property type="term" value="F:transferase activity"/>
    <property type="evidence" value="ECO:0007669"/>
    <property type="project" value="UniProtKB-KW"/>
</dbReference>
<comment type="similarity">
    <text evidence="1">Belongs to the glycosyltransferase 2 family. WaaE/KdtX subfamily.</text>
</comment>
<protein>
    <submittedName>
        <fullName evidence="4">Two-domain glycosyltransferase</fullName>
    </submittedName>
</protein>
<dbReference type="Pfam" id="PF00535">
    <property type="entry name" value="Glycos_transf_2"/>
    <property type="match status" value="1"/>
</dbReference>
<keyword evidence="2" id="KW-0472">Membrane</keyword>
<dbReference type="InterPro" id="IPR001173">
    <property type="entry name" value="Glyco_trans_2-like"/>
</dbReference>
<keyword evidence="4" id="KW-0808">Transferase</keyword>
<dbReference type="SUPFAM" id="SSF53448">
    <property type="entry name" value="Nucleotide-diphospho-sugar transferases"/>
    <property type="match status" value="1"/>
</dbReference>
<feature type="transmembrane region" description="Helical" evidence="2">
    <location>
        <begin position="192"/>
        <end position="210"/>
    </location>
</feature>
<dbReference type="EMBL" id="CACVAP010000061">
    <property type="protein sequence ID" value="CAA6811473.1"/>
    <property type="molecule type" value="Genomic_DNA"/>
</dbReference>
<reference evidence="4" key="1">
    <citation type="submission" date="2020-01" db="EMBL/GenBank/DDBJ databases">
        <authorList>
            <person name="Meier V. D."/>
            <person name="Meier V D."/>
        </authorList>
    </citation>
    <scope>NUCLEOTIDE SEQUENCE</scope>
    <source>
        <strain evidence="4">HLG_WM_MAG_06</strain>
    </source>
</reference>
<evidence type="ECO:0000313" key="4">
    <source>
        <dbReference type="EMBL" id="CAA6811473.1"/>
    </source>
</evidence>
<proteinExistence type="inferred from homology"/>